<evidence type="ECO:0000256" key="8">
    <source>
        <dbReference type="ARBA" id="ARBA00048988"/>
    </source>
</evidence>
<keyword evidence="12" id="KW-1185">Reference proteome</keyword>
<dbReference type="OrthoDB" id="549733at2759"/>
<keyword evidence="3 9" id="KW-0347">Helicase</keyword>
<dbReference type="InterPro" id="IPR014016">
    <property type="entry name" value="UvrD-like_ATP-bd"/>
</dbReference>
<dbReference type="InterPro" id="IPR000212">
    <property type="entry name" value="DNA_helicase_UvrD/REP"/>
</dbReference>
<dbReference type="InterPro" id="IPR014017">
    <property type="entry name" value="DNA_helicase_UvrD-like_C"/>
</dbReference>
<dbReference type="GO" id="GO:0000725">
    <property type="term" value="P:recombinational repair"/>
    <property type="evidence" value="ECO:0000318"/>
    <property type="project" value="GO_Central"/>
</dbReference>
<proteinExistence type="predicted"/>
<keyword evidence="4 9" id="KW-0067">ATP-binding</keyword>
<dbReference type="SUPFAM" id="SSF52540">
    <property type="entry name" value="P-loop containing nucleoside triphosphate hydrolases"/>
    <property type="match status" value="1"/>
</dbReference>
<dbReference type="PANTHER" id="PTHR11070:SF2">
    <property type="entry name" value="ATP-DEPENDENT DNA HELICASE SRS2"/>
    <property type="match status" value="1"/>
</dbReference>
<dbReference type="PROSITE" id="PS51198">
    <property type="entry name" value="UVRD_HELICASE_ATP_BIND"/>
    <property type="match status" value="1"/>
</dbReference>
<evidence type="ECO:0000313" key="11">
    <source>
        <dbReference type="EMBL" id="GAQ90927.1"/>
    </source>
</evidence>
<feature type="domain" description="UvrD-like helicase ATP-binding" evidence="10">
    <location>
        <begin position="1"/>
        <end position="235"/>
    </location>
</feature>
<sequence length="784" mass="88094">MDTNQRPIIEADTEKHIRVTACPGAGKSRTLVQRVIHLVTCKDVRPSKIRVVTFSRQASADVSARLPDGVKSSTIHSFCLELAEAFDPILRRARFTLPNACPWSADGEKLEAAFVASEKETYFCNAESEVFLPDEHIYRLLRAFRTVVDQETSDSIRSLVPHFLLVDEAQDLDQTQFDVIRLLVERYSTRVFAVGDVNQNIYAFRASDATLLAKVARLGTYPCESFELLNNYRSTEALVAFCNEIRPDRSSHAMKHVRTCASEPPRLAVFENRAEEVRFVTEKVAAHASKTGGDLGDIAVIARTQREVYTLAHKLTELGYATRIYTGDSEPTPVKRKGDQCDWITLCTMHGAKGLEWRSVIVIGCTDMLNRCLTKEELEQERNLFYVACTRAKDSLLITSPSRCITRLLFPASRTTYELVTDDEKSSTPIFGTFGDTDGQLPPNRSVTNFVRHASGEFYDRSKQRGVIPRTYPGATFERLHAVHGFPASGDTNILYGSAVERVIYRHVMSACLRLSHLEGHPVKMTDHFADKCFLWVKAFEDNWTLPEPTPEQVEGMVRSLAAEFDVDPTRIVMHFDGRSLPAFAKSSKDSLLRTKRFEDTLKRIRESYKEYIGFDHDTESRRALRKITDVAVCAHLVYPLARTYFAFTDLHLGDLSKDKNLGLFGCTKRFVEAIIEKHLESHGAVDMLPVVITPDDMYQLFGVATDTDLSTESLRGVADLIVGDCILDIKCSAEKSGIQAPWVLQLLTYAALARLKGMVVNRISIYNPIQGYVWTAPIDLAAT</sequence>
<keyword evidence="5" id="KW-0413">Isomerase</keyword>
<dbReference type="GO" id="GO:0005524">
    <property type="term" value="F:ATP binding"/>
    <property type="evidence" value="ECO:0007669"/>
    <property type="project" value="UniProtKB-UniRule"/>
</dbReference>
<dbReference type="EMBL" id="DF237651">
    <property type="protein sequence ID" value="GAQ90927.1"/>
    <property type="molecule type" value="Genomic_DNA"/>
</dbReference>
<evidence type="ECO:0000259" key="10">
    <source>
        <dbReference type="PROSITE" id="PS51198"/>
    </source>
</evidence>
<dbReference type="Pfam" id="PF13245">
    <property type="entry name" value="AAA_19"/>
    <property type="match status" value="1"/>
</dbReference>
<dbReference type="Proteomes" id="UP000054558">
    <property type="component" value="Unassembled WGS sequence"/>
</dbReference>
<reference evidence="11 12" key="1">
    <citation type="journal article" date="2014" name="Nat. Commun.">
        <title>Klebsormidium flaccidum genome reveals primary factors for plant terrestrial adaptation.</title>
        <authorList>
            <person name="Hori K."/>
            <person name="Maruyama F."/>
            <person name="Fujisawa T."/>
            <person name="Togashi T."/>
            <person name="Yamamoto N."/>
            <person name="Seo M."/>
            <person name="Sato S."/>
            <person name="Yamada T."/>
            <person name="Mori H."/>
            <person name="Tajima N."/>
            <person name="Moriyama T."/>
            <person name="Ikeuchi M."/>
            <person name="Watanabe M."/>
            <person name="Wada H."/>
            <person name="Kobayashi K."/>
            <person name="Saito M."/>
            <person name="Masuda T."/>
            <person name="Sasaki-Sekimoto Y."/>
            <person name="Mashiguchi K."/>
            <person name="Awai K."/>
            <person name="Shimojima M."/>
            <person name="Masuda S."/>
            <person name="Iwai M."/>
            <person name="Nobusawa T."/>
            <person name="Narise T."/>
            <person name="Kondo S."/>
            <person name="Saito H."/>
            <person name="Sato R."/>
            <person name="Murakawa M."/>
            <person name="Ihara Y."/>
            <person name="Oshima-Yamada Y."/>
            <person name="Ohtaka K."/>
            <person name="Satoh M."/>
            <person name="Sonobe K."/>
            <person name="Ishii M."/>
            <person name="Ohtani R."/>
            <person name="Kanamori-Sato M."/>
            <person name="Honoki R."/>
            <person name="Miyazaki D."/>
            <person name="Mochizuki H."/>
            <person name="Umetsu J."/>
            <person name="Higashi K."/>
            <person name="Shibata D."/>
            <person name="Kamiya Y."/>
            <person name="Sato N."/>
            <person name="Nakamura Y."/>
            <person name="Tabata S."/>
            <person name="Ida S."/>
            <person name="Kurokawa K."/>
            <person name="Ohta H."/>
        </authorList>
    </citation>
    <scope>NUCLEOTIDE SEQUENCE [LARGE SCALE GENOMIC DNA]</scope>
    <source>
        <strain evidence="11 12">NIES-2285</strain>
    </source>
</reference>
<dbReference type="CDD" id="cd17932">
    <property type="entry name" value="DEXQc_UvrD"/>
    <property type="match status" value="1"/>
</dbReference>
<evidence type="ECO:0000256" key="9">
    <source>
        <dbReference type="PROSITE-ProRule" id="PRU00560"/>
    </source>
</evidence>
<dbReference type="Pfam" id="PF13361">
    <property type="entry name" value="UvrD_C"/>
    <property type="match status" value="2"/>
</dbReference>
<evidence type="ECO:0000256" key="6">
    <source>
        <dbReference type="ARBA" id="ARBA00034617"/>
    </source>
</evidence>
<dbReference type="EC" id="5.6.2.4" evidence="7"/>
<evidence type="ECO:0000313" key="12">
    <source>
        <dbReference type="Proteomes" id="UP000054558"/>
    </source>
</evidence>
<accession>A0A1Y1IQM4</accession>
<evidence type="ECO:0000256" key="1">
    <source>
        <dbReference type="ARBA" id="ARBA00022741"/>
    </source>
</evidence>
<evidence type="ECO:0000256" key="2">
    <source>
        <dbReference type="ARBA" id="ARBA00022801"/>
    </source>
</evidence>
<dbReference type="InterPro" id="IPR027417">
    <property type="entry name" value="P-loop_NTPase"/>
</dbReference>
<keyword evidence="1 9" id="KW-0547">Nucleotide-binding</keyword>
<keyword evidence="2 9" id="KW-0378">Hydrolase</keyword>
<dbReference type="AlphaFoldDB" id="A0A1Y1IQM4"/>
<comment type="catalytic activity">
    <reaction evidence="6">
        <text>Couples ATP hydrolysis with the unwinding of duplex DNA by translocating in the 3'-5' direction.</text>
        <dbReference type="EC" id="5.6.2.4"/>
    </reaction>
</comment>
<dbReference type="Gene3D" id="3.40.50.300">
    <property type="entry name" value="P-loop containing nucleotide triphosphate hydrolases"/>
    <property type="match status" value="3"/>
</dbReference>
<name>A0A1Y1IQM4_KLENI</name>
<evidence type="ECO:0000256" key="5">
    <source>
        <dbReference type="ARBA" id="ARBA00023235"/>
    </source>
</evidence>
<dbReference type="GO" id="GO:0016787">
    <property type="term" value="F:hydrolase activity"/>
    <property type="evidence" value="ECO:0007669"/>
    <property type="project" value="UniProtKB-UniRule"/>
</dbReference>
<dbReference type="PANTHER" id="PTHR11070">
    <property type="entry name" value="UVRD / RECB / PCRA DNA HELICASE FAMILY MEMBER"/>
    <property type="match status" value="1"/>
</dbReference>
<evidence type="ECO:0000256" key="3">
    <source>
        <dbReference type="ARBA" id="ARBA00022806"/>
    </source>
</evidence>
<comment type="catalytic activity">
    <reaction evidence="8">
        <text>ATP + H2O = ADP + phosphate + H(+)</text>
        <dbReference type="Rhea" id="RHEA:13065"/>
        <dbReference type="ChEBI" id="CHEBI:15377"/>
        <dbReference type="ChEBI" id="CHEBI:15378"/>
        <dbReference type="ChEBI" id="CHEBI:30616"/>
        <dbReference type="ChEBI" id="CHEBI:43474"/>
        <dbReference type="ChEBI" id="CHEBI:456216"/>
        <dbReference type="EC" id="5.6.2.4"/>
    </reaction>
</comment>
<organism evidence="11 12">
    <name type="scientific">Klebsormidium nitens</name>
    <name type="common">Green alga</name>
    <name type="synonym">Ulothrix nitens</name>
    <dbReference type="NCBI Taxonomy" id="105231"/>
    <lineage>
        <taxon>Eukaryota</taxon>
        <taxon>Viridiplantae</taxon>
        <taxon>Streptophyta</taxon>
        <taxon>Klebsormidiophyceae</taxon>
        <taxon>Klebsormidiales</taxon>
        <taxon>Klebsormidiaceae</taxon>
        <taxon>Klebsormidium</taxon>
    </lineage>
</organism>
<dbReference type="GO" id="GO:0003677">
    <property type="term" value="F:DNA binding"/>
    <property type="evidence" value="ECO:0007669"/>
    <property type="project" value="InterPro"/>
</dbReference>
<protein>
    <recommendedName>
        <fullName evidence="7">DNA 3'-5' helicase</fullName>
        <ecNumber evidence="7">5.6.2.4</ecNumber>
    </recommendedName>
</protein>
<gene>
    <name evidence="11" type="ORF">KFL_007020140</name>
</gene>
<evidence type="ECO:0000256" key="4">
    <source>
        <dbReference type="ARBA" id="ARBA00022840"/>
    </source>
</evidence>
<evidence type="ECO:0000256" key="7">
    <source>
        <dbReference type="ARBA" id="ARBA00034808"/>
    </source>
</evidence>
<dbReference type="GO" id="GO:0005634">
    <property type="term" value="C:nucleus"/>
    <property type="evidence" value="ECO:0000318"/>
    <property type="project" value="GO_Central"/>
</dbReference>
<dbReference type="GO" id="GO:0043138">
    <property type="term" value="F:3'-5' DNA helicase activity"/>
    <property type="evidence" value="ECO:0000318"/>
    <property type="project" value="GO_Central"/>
</dbReference>
<dbReference type="STRING" id="105231.A0A1Y1IQM4"/>
<feature type="binding site" evidence="9">
    <location>
        <begin position="21"/>
        <end position="28"/>
    </location>
    <ligand>
        <name>ATP</name>
        <dbReference type="ChEBI" id="CHEBI:30616"/>
    </ligand>
</feature>